<evidence type="ECO:0000313" key="3">
    <source>
        <dbReference type="Proteomes" id="UP000183567"/>
    </source>
</evidence>
<dbReference type="AlphaFoldDB" id="A0A1J8PZP0"/>
<accession>A0A1J8PZP0</accession>
<reference evidence="2 3" key="1">
    <citation type="submission" date="2016-03" db="EMBL/GenBank/DDBJ databases">
        <title>Comparative genomics of the ectomycorrhizal sister species Rhizopogon vinicolor and Rhizopogon vesiculosus (Basidiomycota: Boletales) reveals a divergence of the mating type B locus.</title>
        <authorList>
            <person name="Mujic A.B."/>
            <person name="Kuo A."/>
            <person name="Tritt A."/>
            <person name="Lipzen A."/>
            <person name="Chen C."/>
            <person name="Johnson J."/>
            <person name="Sharma A."/>
            <person name="Barry K."/>
            <person name="Grigoriev I.V."/>
            <person name="Spatafora J.W."/>
        </authorList>
    </citation>
    <scope>NUCLEOTIDE SEQUENCE [LARGE SCALE GENOMIC DNA]</scope>
    <source>
        <strain evidence="2 3">AM-OR11-056</strain>
    </source>
</reference>
<dbReference type="Gene3D" id="1.10.150.130">
    <property type="match status" value="1"/>
</dbReference>
<dbReference type="OrthoDB" id="2664079at2759"/>
<dbReference type="SUPFAM" id="SSF47823">
    <property type="entry name" value="lambda integrase-like, N-terminal domain"/>
    <property type="match status" value="1"/>
</dbReference>
<protein>
    <submittedName>
        <fullName evidence="2">Uncharacterized protein</fullName>
    </submittedName>
</protein>
<dbReference type="STRING" id="180088.A0A1J8PZP0"/>
<evidence type="ECO:0000256" key="1">
    <source>
        <dbReference type="ARBA" id="ARBA00023125"/>
    </source>
</evidence>
<gene>
    <name evidence="2" type="ORF">AZE42_13871</name>
</gene>
<dbReference type="GO" id="GO:0003677">
    <property type="term" value="F:DNA binding"/>
    <property type="evidence" value="ECO:0007669"/>
    <property type="project" value="UniProtKB-KW"/>
</dbReference>
<name>A0A1J8PZP0_9AGAM</name>
<proteinExistence type="predicted"/>
<keyword evidence="1" id="KW-0238">DNA-binding</keyword>
<keyword evidence="3" id="KW-1185">Reference proteome</keyword>
<comment type="caution">
    <text evidence="2">The sequence shown here is derived from an EMBL/GenBank/DDBJ whole genome shotgun (WGS) entry which is preliminary data.</text>
</comment>
<feature type="non-terminal residue" evidence="2">
    <location>
        <position position="196"/>
    </location>
</feature>
<organism evidence="2 3">
    <name type="scientific">Rhizopogon vesiculosus</name>
    <dbReference type="NCBI Taxonomy" id="180088"/>
    <lineage>
        <taxon>Eukaryota</taxon>
        <taxon>Fungi</taxon>
        <taxon>Dikarya</taxon>
        <taxon>Basidiomycota</taxon>
        <taxon>Agaricomycotina</taxon>
        <taxon>Agaricomycetes</taxon>
        <taxon>Agaricomycetidae</taxon>
        <taxon>Boletales</taxon>
        <taxon>Suillineae</taxon>
        <taxon>Rhizopogonaceae</taxon>
        <taxon>Rhizopogon</taxon>
    </lineage>
</organism>
<dbReference type="Proteomes" id="UP000183567">
    <property type="component" value="Unassembled WGS sequence"/>
</dbReference>
<dbReference type="EMBL" id="LVVM01004302">
    <property type="protein sequence ID" value="OJA13211.1"/>
    <property type="molecule type" value="Genomic_DNA"/>
</dbReference>
<evidence type="ECO:0000313" key="2">
    <source>
        <dbReference type="EMBL" id="OJA13211.1"/>
    </source>
</evidence>
<sequence length="196" mass="21870">MLRPHCAAKQRLRLWLPHTSRIKPDALSANDMIRIQEVICHAWAESTHESYGSGLLVYHVYCDSRSIPEPERAPASSVLISAFIAFVAGSYSGKTIANYVFGVRAWHILHGLEWSLDDVQIDALLKATENLAPSASKRKKRHPYTVQFICSLRDHLDLDSPLDASVFGCLATSFYCTARVGEFTVPTLSSFDPNIH</sequence>
<dbReference type="InterPro" id="IPR010998">
    <property type="entry name" value="Integrase_recombinase_N"/>
</dbReference>